<organism evidence="1 2">
    <name type="scientific">Tetrabaena socialis</name>
    <dbReference type="NCBI Taxonomy" id="47790"/>
    <lineage>
        <taxon>Eukaryota</taxon>
        <taxon>Viridiplantae</taxon>
        <taxon>Chlorophyta</taxon>
        <taxon>core chlorophytes</taxon>
        <taxon>Chlorophyceae</taxon>
        <taxon>CS clade</taxon>
        <taxon>Chlamydomonadales</taxon>
        <taxon>Tetrabaenaceae</taxon>
        <taxon>Tetrabaena</taxon>
    </lineage>
</organism>
<reference evidence="1 2" key="1">
    <citation type="journal article" date="2017" name="Mol. Biol. Evol.">
        <title>The 4-celled Tetrabaena socialis nuclear genome reveals the essential components for genetic control of cell number at the origin of multicellularity in the volvocine lineage.</title>
        <authorList>
            <person name="Featherston J."/>
            <person name="Arakaki Y."/>
            <person name="Hanschen E.R."/>
            <person name="Ferris P.J."/>
            <person name="Michod R.E."/>
            <person name="Olson B.J.S.C."/>
            <person name="Nozaki H."/>
            <person name="Durand P.M."/>
        </authorList>
    </citation>
    <scope>NUCLEOTIDE SEQUENCE [LARGE SCALE GENOMIC DNA]</scope>
    <source>
        <strain evidence="1 2">NIES-571</strain>
    </source>
</reference>
<proteinExistence type="predicted"/>
<accession>A0A2J8ACF6</accession>
<name>A0A2J8ACF6_9CHLO</name>
<dbReference type="EMBL" id="PGGS01000063">
    <property type="protein sequence ID" value="PNH10205.1"/>
    <property type="molecule type" value="Genomic_DNA"/>
</dbReference>
<evidence type="ECO:0000313" key="1">
    <source>
        <dbReference type="EMBL" id="PNH10205.1"/>
    </source>
</evidence>
<evidence type="ECO:0000313" key="2">
    <source>
        <dbReference type="Proteomes" id="UP000236333"/>
    </source>
</evidence>
<keyword evidence="2" id="KW-1185">Reference proteome</keyword>
<dbReference type="Proteomes" id="UP000236333">
    <property type="component" value="Unassembled WGS sequence"/>
</dbReference>
<dbReference type="AlphaFoldDB" id="A0A2J8ACF6"/>
<comment type="caution">
    <text evidence="1">The sequence shown here is derived from an EMBL/GenBank/DDBJ whole genome shotgun (WGS) entry which is preliminary data.</text>
</comment>
<gene>
    <name evidence="1" type="ORF">TSOC_003073</name>
</gene>
<protein>
    <submittedName>
        <fullName evidence="1">Uncharacterized protein</fullName>
    </submittedName>
</protein>
<sequence>MSTVAGAAAFWPHAWCQAHHVLAADDLEPERDVAVLLADDDALYRALHHQVGELVEGAQHAEDFTAVAKHDEQPLV</sequence>